<dbReference type="Gene3D" id="3.20.20.80">
    <property type="entry name" value="Glycosidases"/>
    <property type="match status" value="1"/>
</dbReference>
<dbReference type="AlphaFoldDB" id="A0AAE1RMF5"/>
<keyword evidence="6" id="KW-0326">Glycosidase</keyword>
<name>A0AAE1RMF5_9SOLA</name>
<dbReference type="SUPFAM" id="SSF51445">
    <property type="entry name" value="(Trans)glycosidases"/>
    <property type="match status" value="1"/>
</dbReference>
<keyword evidence="4" id="KW-0378">Hydrolase</keyword>
<dbReference type="GO" id="GO:0004563">
    <property type="term" value="F:beta-N-acetylhexosaminidase activity"/>
    <property type="evidence" value="ECO:0007669"/>
    <property type="project" value="UniProtKB-EC"/>
</dbReference>
<dbReference type="SUPFAM" id="SSF55545">
    <property type="entry name" value="beta-N-acetylhexosaminidase-like domain"/>
    <property type="match status" value="1"/>
</dbReference>
<gene>
    <name evidence="10" type="ORF">RND71_025885</name>
</gene>
<feature type="signal peptide" evidence="7">
    <location>
        <begin position="1"/>
        <end position="25"/>
    </location>
</feature>
<dbReference type="PANTHER" id="PTHR22600:SF40">
    <property type="entry name" value="BETA-HEXOSAMINIDASE 1"/>
    <property type="match status" value="1"/>
</dbReference>
<dbReference type="Gene3D" id="3.30.379.10">
    <property type="entry name" value="Chitobiase/beta-hexosaminidase domain 2-like"/>
    <property type="match status" value="1"/>
</dbReference>
<organism evidence="10 11">
    <name type="scientific">Anisodus tanguticus</name>
    <dbReference type="NCBI Taxonomy" id="243964"/>
    <lineage>
        <taxon>Eukaryota</taxon>
        <taxon>Viridiplantae</taxon>
        <taxon>Streptophyta</taxon>
        <taxon>Embryophyta</taxon>
        <taxon>Tracheophyta</taxon>
        <taxon>Spermatophyta</taxon>
        <taxon>Magnoliopsida</taxon>
        <taxon>eudicotyledons</taxon>
        <taxon>Gunneridae</taxon>
        <taxon>Pentapetalae</taxon>
        <taxon>asterids</taxon>
        <taxon>lamiids</taxon>
        <taxon>Solanales</taxon>
        <taxon>Solanaceae</taxon>
        <taxon>Solanoideae</taxon>
        <taxon>Hyoscyameae</taxon>
        <taxon>Anisodus</taxon>
    </lineage>
</organism>
<evidence type="ECO:0000256" key="6">
    <source>
        <dbReference type="ARBA" id="ARBA00023295"/>
    </source>
</evidence>
<comment type="catalytic activity">
    <reaction evidence="1">
        <text>Hydrolysis of terminal non-reducing N-acetyl-D-hexosamine residues in N-acetyl-beta-D-hexosaminides.</text>
        <dbReference type="EC" id="3.2.1.52"/>
    </reaction>
</comment>
<feature type="chain" id="PRO_5042254477" description="beta-N-acetylhexosaminidase" evidence="7">
    <location>
        <begin position="26"/>
        <end position="193"/>
    </location>
</feature>
<comment type="caution">
    <text evidence="10">The sequence shown here is derived from an EMBL/GenBank/DDBJ whole genome shotgun (WGS) entry which is preliminary data.</text>
</comment>
<evidence type="ECO:0000313" key="11">
    <source>
        <dbReference type="Proteomes" id="UP001291623"/>
    </source>
</evidence>
<protein>
    <recommendedName>
        <fullName evidence="3">beta-N-acetylhexosaminidase</fullName>
        <ecNumber evidence="3">3.2.1.52</ecNumber>
    </recommendedName>
</protein>
<dbReference type="Proteomes" id="UP001291623">
    <property type="component" value="Unassembled WGS sequence"/>
</dbReference>
<dbReference type="Pfam" id="PF14845">
    <property type="entry name" value="Glycohydro_20b2"/>
    <property type="match status" value="1"/>
</dbReference>
<evidence type="ECO:0000313" key="10">
    <source>
        <dbReference type="EMBL" id="KAK4353691.1"/>
    </source>
</evidence>
<dbReference type="PANTHER" id="PTHR22600">
    <property type="entry name" value="BETA-HEXOSAMINIDASE"/>
    <property type="match status" value="1"/>
</dbReference>
<evidence type="ECO:0000256" key="3">
    <source>
        <dbReference type="ARBA" id="ARBA00012663"/>
    </source>
</evidence>
<dbReference type="InterPro" id="IPR015883">
    <property type="entry name" value="Glyco_hydro_20_cat"/>
</dbReference>
<dbReference type="InterPro" id="IPR017853">
    <property type="entry name" value="GH"/>
</dbReference>
<comment type="similarity">
    <text evidence="2">Belongs to the glycosyl hydrolase 20 family.</text>
</comment>
<dbReference type="EMBL" id="JAVYJV010000014">
    <property type="protein sequence ID" value="KAK4353691.1"/>
    <property type="molecule type" value="Genomic_DNA"/>
</dbReference>
<feature type="domain" description="Beta-hexosaminidase eukaryotic type N-terminal" evidence="9">
    <location>
        <begin position="44"/>
        <end position="141"/>
    </location>
</feature>
<dbReference type="InterPro" id="IPR029019">
    <property type="entry name" value="HEX_eukaryotic_N"/>
</dbReference>
<evidence type="ECO:0000259" key="8">
    <source>
        <dbReference type="Pfam" id="PF00728"/>
    </source>
</evidence>
<keyword evidence="7" id="KW-0732">Signal</keyword>
<accession>A0AAE1RMF5</accession>
<evidence type="ECO:0000256" key="1">
    <source>
        <dbReference type="ARBA" id="ARBA00001231"/>
    </source>
</evidence>
<keyword evidence="5" id="KW-0325">Glycoprotein</keyword>
<evidence type="ECO:0000259" key="9">
    <source>
        <dbReference type="Pfam" id="PF14845"/>
    </source>
</evidence>
<evidence type="ECO:0000256" key="4">
    <source>
        <dbReference type="ARBA" id="ARBA00022801"/>
    </source>
</evidence>
<evidence type="ECO:0000256" key="7">
    <source>
        <dbReference type="SAM" id="SignalP"/>
    </source>
</evidence>
<proteinExistence type="inferred from homology"/>
<dbReference type="GO" id="GO:0030203">
    <property type="term" value="P:glycosaminoglycan metabolic process"/>
    <property type="evidence" value="ECO:0007669"/>
    <property type="project" value="TreeGrafter"/>
</dbReference>
<dbReference type="EC" id="3.2.1.52" evidence="3"/>
<dbReference type="Pfam" id="PF00728">
    <property type="entry name" value="Glyco_hydro_20"/>
    <property type="match status" value="1"/>
</dbReference>
<sequence>MSSNSSQCLLKTLFFFTLIFQLVNSRSIKSTIYSTKLDESLTYIWPLPSQFTSGNDTLTVNPNLTLEFTGNAGSRSVVVVEEVFERYKKIIFKHGANKLSKAGDYFDINRVTVIVHSDNDELQLGVDESYSLLVTKSNERSIIGGVSIENVLHWHIIDEESFPLEVPSYPNLWKGSYTKWERYTVEDAIEIVE</sequence>
<dbReference type="InterPro" id="IPR025705">
    <property type="entry name" value="Beta_hexosaminidase_sua/sub"/>
</dbReference>
<dbReference type="GO" id="GO:0005975">
    <property type="term" value="P:carbohydrate metabolic process"/>
    <property type="evidence" value="ECO:0007669"/>
    <property type="project" value="InterPro"/>
</dbReference>
<dbReference type="InterPro" id="IPR029018">
    <property type="entry name" value="Hex-like_dom2"/>
</dbReference>
<feature type="domain" description="Glycoside hydrolase family 20 catalytic" evidence="8">
    <location>
        <begin position="150"/>
        <end position="193"/>
    </location>
</feature>
<evidence type="ECO:0000256" key="2">
    <source>
        <dbReference type="ARBA" id="ARBA00006285"/>
    </source>
</evidence>
<reference evidence="10" key="1">
    <citation type="submission" date="2023-12" db="EMBL/GenBank/DDBJ databases">
        <title>Genome assembly of Anisodus tanguticus.</title>
        <authorList>
            <person name="Wang Y.-J."/>
        </authorList>
    </citation>
    <scope>NUCLEOTIDE SEQUENCE</scope>
    <source>
        <strain evidence="10">KB-2021</strain>
        <tissue evidence="10">Leaf</tissue>
    </source>
</reference>
<evidence type="ECO:0000256" key="5">
    <source>
        <dbReference type="ARBA" id="ARBA00023180"/>
    </source>
</evidence>
<dbReference type="GO" id="GO:0016020">
    <property type="term" value="C:membrane"/>
    <property type="evidence" value="ECO:0007669"/>
    <property type="project" value="TreeGrafter"/>
</dbReference>
<keyword evidence="11" id="KW-1185">Reference proteome</keyword>